<comment type="caution">
    <text evidence="6">The sequence shown here is derived from an EMBL/GenBank/DDBJ whole genome shotgun (WGS) entry which is preliminary data.</text>
</comment>
<feature type="domain" description="RNA polymerase sigma-70 region 2" evidence="5">
    <location>
        <begin position="27"/>
        <end position="94"/>
    </location>
</feature>
<evidence type="ECO:0000256" key="1">
    <source>
        <dbReference type="ARBA" id="ARBA00023015"/>
    </source>
</evidence>
<dbReference type="InterPro" id="IPR013325">
    <property type="entry name" value="RNA_pol_sigma_r2"/>
</dbReference>
<keyword evidence="2" id="KW-0731">Sigma factor</keyword>
<sequence>MTDRIDQPHPQGPPPLSADTAVRLDRLFRRYNQRLVALAVTRTRDRHAAEDVASETWLRVAAWLPTLQADDDHAYGWLAAITRRAAADHYRPRRADERPTDFDAPGAPLSAS</sequence>
<name>A0A3A9ZWQ0_9ACTN</name>
<keyword evidence="1" id="KW-0805">Transcription regulation</keyword>
<gene>
    <name evidence="6" type="ORF">D7231_35645</name>
</gene>
<dbReference type="SUPFAM" id="SSF88946">
    <property type="entry name" value="Sigma2 domain of RNA polymerase sigma factors"/>
    <property type="match status" value="1"/>
</dbReference>
<dbReference type="PANTHER" id="PTHR43133">
    <property type="entry name" value="RNA POLYMERASE ECF-TYPE SIGMA FACTO"/>
    <property type="match status" value="1"/>
</dbReference>
<dbReference type="GO" id="GO:0006352">
    <property type="term" value="P:DNA-templated transcription initiation"/>
    <property type="evidence" value="ECO:0007669"/>
    <property type="project" value="InterPro"/>
</dbReference>
<reference evidence="6 7" key="1">
    <citation type="journal article" date="2015" name="Antonie Van Leeuwenhoek">
        <title>Streptomyces klenkii sp. nov., isolated from deep marine sediment.</title>
        <authorList>
            <person name="Veyisoglu A."/>
            <person name="Sahin N."/>
        </authorList>
    </citation>
    <scope>NUCLEOTIDE SEQUENCE [LARGE SCALE GENOMIC DNA]</scope>
    <source>
        <strain evidence="6 7">KCTC 29202</strain>
    </source>
</reference>
<keyword evidence="3" id="KW-0804">Transcription</keyword>
<keyword evidence="7" id="KW-1185">Reference proteome</keyword>
<feature type="compositionally biased region" description="Basic and acidic residues" evidence="4">
    <location>
        <begin position="88"/>
        <end position="101"/>
    </location>
</feature>
<proteinExistence type="predicted"/>
<evidence type="ECO:0000256" key="2">
    <source>
        <dbReference type="ARBA" id="ARBA00023082"/>
    </source>
</evidence>
<evidence type="ECO:0000256" key="3">
    <source>
        <dbReference type="ARBA" id="ARBA00023163"/>
    </source>
</evidence>
<feature type="region of interest" description="Disordered" evidence="4">
    <location>
        <begin position="88"/>
        <end position="112"/>
    </location>
</feature>
<dbReference type="Gene3D" id="1.10.1740.10">
    <property type="match status" value="1"/>
</dbReference>
<protein>
    <submittedName>
        <fullName evidence="6">Sigma-70 family RNA polymerase sigma factor</fullName>
    </submittedName>
</protein>
<dbReference type="Pfam" id="PF04542">
    <property type="entry name" value="Sigma70_r2"/>
    <property type="match status" value="1"/>
</dbReference>
<dbReference type="InterPro" id="IPR039425">
    <property type="entry name" value="RNA_pol_sigma-70-like"/>
</dbReference>
<evidence type="ECO:0000259" key="5">
    <source>
        <dbReference type="Pfam" id="PF04542"/>
    </source>
</evidence>
<dbReference type="EMBL" id="RBAM01000185">
    <property type="protein sequence ID" value="RKN51627.1"/>
    <property type="molecule type" value="Genomic_DNA"/>
</dbReference>
<dbReference type="AlphaFoldDB" id="A0A3A9ZWQ0"/>
<organism evidence="6 7">
    <name type="scientific">Streptomyces klenkii</name>
    <dbReference type="NCBI Taxonomy" id="1420899"/>
    <lineage>
        <taxon>Bacteria</taxon>
        <taxon>Bacillati</taxon>
        <taxon>Actinomycetota</taxon>
        <taxon>Actinomycetes</taxon>
        <taxon>Kitasatosporales</taxon>
        <taxon>Streptomycetaceae</taxon>
        <taxon>Streptomyces</taxon>
    </lineage>
</organism>
<dbReference type="Proteomes" id="UP000270343">
    <property type="component" value="Unassembled WGS sequence"/>
</dbReference>
<dbReference type="PANTHER" id="PTHR43133:SF51">
    <property type="entry name" value="RNA POLYMERASE SIGMA FACTOR"/>
    <property type="match status" value="1"/>
</dbReference>
<evidence type="ECO:0000313" key="6">
    <source>
        <dbReference type="EMBL" id="RKN51627.1"/>
    </source>
</evidence>
<dbReference type="GO" id="GO:0016987">
    <property type="term" value="F:sigma factor activity"/>
    <property type="evidence" value="ECO:0007669"/>
    <property type="project" value="UniProtKB-KW"/>
</dbReference>
<dbReference type="InterPro" id="IPR007627">
    <property type="entry name" value="RNA_pol_sigma70_r2"/>
</dbReference>
<evidence type="ECO:0000313" key="7">
    <source>
        <dbReference type="Proteomes" id="UP000270343"/>
    </source>
</evidence>
<feature type="non-terminal residue" evidence="6">
    <location>
        <position position="112"/>
    </location>
</feature>
<evidence type="ECO:0000256" key="4">
    <source>
        <dbReference type="SAM" id="MobiDB-lite"/>
    </source>
</evidence>
<accession>A0A3A9ZWQ0</accession>
<dbReference type="RefSeq" id="WP_147449924.1">
    <property type="nucleotide sequence ID" value="NZ_RBAM01000185.1"/>
</dbReference>